<feature type="binding site" evidence="8">
    <location>
        <position position="158"/>
    </location>
    <ligand>
        <name>S-adenosyl-L-methionine</name>
        <dbReference type="ChEBI" id="CHEBI:59789"/>
    </ligand>
</feature>
<dbReference type="InterPro" id="IPR024021">
    <property type="entry name" value="FeFe-hyd_HydE_rSAM"/>
</dbReference>
<dbReference type="SMART" id="SM00729">
    <property type="entry name" value="Elp3"/>
    <property type="match status" value="1"/>
</dbReference>
<dbReference type="EMBL" id="BOPZ01000007">
    <property type="protein sequence ID" value="GIM28530.1"/>
    <property type="molecule type" value="Genomic_DNA"/>
</dbReference>
<sequence length="347" mass="38913">MDSLIKKAMETHSLTKEEIVELLKNNEIEEELFKAADKVRKEYIGDDVHLRGLIEFTNICKRNCLYCGLRRDNKNLERYRLTEGEIIDFATKAVSYGYKTLVLQGGEDDYFTVERMTRIVKKIKELGVAITLSIGERPFEDYKAFKEAGADRYLIRIETTNENLYEELDPGMSYKERKRCLKDLRELGYEVGSGCLVGLPGQSLESLADDILFFKEINADMIGIGPFIPNEDTPLAEANGGDFTVALKVMAITRLVLPDINIPATTAMETLNKQGRVIALQCGANVVMPNVTEGEYRKLYALYPGKICTGDTPSHCRGCITGKITSIGRKISDGYGFRGNQNSPKTK</sequence>
<dbReference type="Gene3D" id="3.20.20.70">
    <property type="entry name" value="Aldolase class I"/>
    <property type="match status" value="1"/>
</dbReference>
<dbReference type="InterPro" id="IPR034422">
    <property type="entry name" value="HydE/PylB-like"/>
</dbReference>
<evidence type="ECO:0000313" key="11">
    <source>
        <dbReference type="Proteomes" id="UP000679179"/>
    </source>
</evidence>
<protein>
    <submittedName>
        <fullName evidence="10">[FeFe] hydrogenase H-cluster radical SAM maturase HydE</fullName>
    </submittedName>
</protein>
<accession>A0A919VFK8</accession>
<keyword evidence="4 7" id="KW-0408">Iron</keyword>
<dbReference type="InterPro" id="IPR007197">
    <property type="entry name" value="rSAM"/>
</dbReference>
<dbReference type="SMART" id="SM00876">
    <property type="entry name" value="BATS"/>
    <property type="match status" value="1"/>
</dbReference>
<evidence type="ECO:0000256" key="2">
    <source>
        <dbReference type="ARBA" id="ARBA00022691"/>
    </source>
</evidence>
<organism evidence="10 11">
    <name type="scientific">Clostridium polyendosporum</name>
    <dbReference type="NCBI Taxonomy" id="69208"/>
    <lineage>
        <taxon>Bacteria</taxon>
        <taxon>Bacillati</taxon>
        <taxon>Bacillota</taxon>
        <taxon>Clostridia</taxon>
        <taxon>Eubacteriales</taxon>
        <taxon>Clostridiaceae</taxon>
        <taxon>Clostridium</taxon>
    </lineage>
</organism>
<dbReference type="Proteomes" id="UP000679179">
    <property type="component" value="Unassembled WGS sequence"/>
</dbReference>
<comment type="caution">
    <text evidence="10">The sequence shown here is derived from an EMBL/GenBank/DDBJ whole genome shotgun (WGS) entry which is preliminary data.</text>
</comment>
<evidence type="ECO:0000256" key="6">
    <source>
        <dbReference type="ARBA" id="ARBA00034078"/>
    </source>
</evidence>
<feature type="binding site" evidence="7">
    <location>
        <position position="60"/>
    </location>
    <ligand>
        <name>[4Fe-4S] cluster</name>
        <dbReference type="ChEBI" id="CHEBI:49883"/>
        <note>4Fe-4S-S-AdoMet</note>
    </ligand>
</feature>
<comment type="cofactor">
    <cofactor evidence="7">
        <name>[4Fe-4S] cluster</name>
        <dbReference type="ChEBI" id="CHEBI:49883"/>
    </cofactor>
    <text evidence="7">Binds 1 [4Fe-4S] cluster. The cluster is coordinated with 3 cysteines and an exchangeable S-adenosyl-L-methionine.</text>
</comment>
<dbReference type="GO" id="GO:0044272">
    <property type="term" value="P:sulfur compound biosynthetic process"/>
    <property type="evidence" value="ECO:0007669"/>
    <property type="project" value="UniProtKB-ARBA"/>
</dbReference>
<dbReference type="PANTHER" id="PTHR43726:SF1">
    <property type="entry name" value="BIOTIN SYNTHASE"/>
    <property type="match status" value="1"/>
</dbReference>
<evidence type="ECO:0000256" key="8">
    <source>
        <dbReference type="PIRSR" id="PIRSR004762-2"/>
    </source>
</evidence>
<dbReference type="SFLD" id="SFLDG01082">
    <property type="entry name" value="B12-binding_domain_containing"/>
    <property type="match status" value="1"/>
</dbReference>
<dbReference type="PIRSF" id="PIRSF004762">
    <property type="entry name" value="CHP00423"/>
    <property type="match status" value="1"/>
</dbReference>
<feature type="domain" description="Radical SAM core" evidence="9">
    <location>
        <begin position="46"/>
        <end position="265"/>
    </location>
</feature>
<dbReference type="NCBIfam" id="TIGR03956">
    <property type="entry name" value="rSAM_HydE"/>
    <property type="match status" value="1"/>
</dbReference>
<evidence type="ECO:0000256" key="4">
    <source>
        <dbReference type="ARBA" id="ARBA00023004"/>
    </source>
</evidence>
<keyword evidence="3" id="KW-0479">Metal-binding</keyword>
<dbReference type="SFLD" id="SFLDG01060">
    <property type="entry name" value="BATS_domain_containing"/>
    <property type="match status" value="1"/>
</dbReference>
<dbReference type="InterPro" id="IPR058240">
    <property type="entry name" value="rSAM_sf"/>
</dbReference>
<dbReference type="RefSeq" id="WP_212903255.1">
    <property type="nucleotide sequence ID" value="NZ_BOPZ01000007.1"/>
</dbReference>
<dbReference type="SFLD" id="SFLDS00029">
    <property type="entry name" value="Radical_SAM"/>
    <property type="match status" value="1"/>
</dbReference>
<comment type="cofactor">
    <cofactor evidence="6">
        <name>[2Fe-2S] cluster</name>
        <dbReference type="ChEBI" id="CHEBI:190135"/>
    </cofactor>
</comment>
<evidence type="ECO:0000256" key="1">
    <source>
        <dbReference type="ARBA" id="ARBA00022485"/>
    </source>
</evidence>
<keyword evidence="2 7" id="KW-0949">S-adenosyl-L-methionine</keyword>
<dbReference type="SUPFAM" id="SSF102114">
    <property type="entry name" value="Radical SAM enzymes"/>
    <property type="match status" value="1"/>
</dbReference>
<dbReference type="PROSITE" id="PS51918">
    <property type="entry name" value="RADICAL_SAM"/>
    <property type="match status" value="1"/>
</dbReference>
<evidence type="ECO:0000259" key="9">
    <source>
        <dbReference type="PROSITE" id="PS51918"/>
    </source>
</evidence>
<keyword evidence="11" id="KW-1185">Reference proteome</keyword>
<dbReference type="SFLD" id="SFLDG01280">
    <property type="entry name" value="HydE/PylB-like"/>
    <property type="match status" value="1"/>
</dbReference>
<evidence type="ECO:0000256" key="7">
    <source>
        <dbReference type="PIRSR" id="PIRSR004762-1"/>
    </source>
</evidence>
<dbReference type="AlphaFoldDB" id="A0A919VFK8"/>
<dbReference type="Pfam" id="PF06968">
    <property type="entry name" value="BATS"/>
    <property type="match status" value="1"/>
</dbReference>
<dbReference type="PANTHER" id="PTHR43726">
    <property type="entry name" value="3-METHYLORNITHINE SYNTHASE"/>
    <property type="match status" value="1"/>
</dbReference>
<evidence type="ECO:0000313" key="10">
    <source>
        <dbReference type="EMBL" id="GIM28530.1"/>
    </source>
</evidence>
<dbReference type="InterPro" id="IPR013785">
    <property type="entry name" value="Aldolase_TIM"/>
</dbReference>
<proteinExistence type="predicted"/>
<feature type="binding site" evidence="8">
    <location>
        <position position="133"/>
    </location>
    <ligand>
        <name>(3R)-3-methyl-D-ornithine</name>
        <dbReference type="ChEBI" id="CHEBI:64642"/>
    </ligand>
</feature>
<gene>
    <name evidence="10" type="ORF">CPJCM30710_11960</name>
</gene>
<dbReference type="GO" id="GO:0016740">
    <property type="term" value="F:transferase activity"/>
    <property type="evidence" value="ECO:0007669"/>
    <property type="project" value="TreeGrafter"/>
</dbReference>
<evidence type="ECO:0000256" key="5">
    <source>
        <dbReference type="ARBA" id="ARBA00023014"/>
    </source>
</evidence>
<dbReference type="SFLD" id="SFLDF00348">
    <property type="entry name" value="FeFe_hydrogenase_maturase_(Hyd"/>
    <property type="match status" value="1"/>
</dbReference>
<dbReference type="InterPro" id="IPR010722">
    <property type="entry name" value="BATS_dom"/>
</dbReference>
<dbReference type="GO" id="GO:0046872">
    <property type="term" value="F:metal ion binding"/>
    <property type="evidence" value="ECO:0007669"/>
    <property type="project" value="UniProtKB-KW"/>
</dbReference>
<feature type="binding site" evidence="8">
    <location>
        <position position="177"/>
    </location>
    <ligand>
        <name>S-adenosyl-L-methionine</name>
        <dbReference type="ChEBI" id="CHEBI:59789"/>
    </ligand>
</feature>
<evidence type="ECO:0000256" key="3">
    <source>
        <dbReference type="ARBA" id="ARBA00022723"/>
    </source>
</evidence>
<feature type="binding site" evidence="7">
    <location>
        <position position="67"/>
    </location>
    <ligand>
        <name>[4Fe-4S] cluster</name>
        <dbReference type="ChEBI" id="CHEBI:49883"/>
        <note>4Fe-4S-S-AdoMet</note>
    </ligand>
</feature>
<dbReference type="GO" id="GO:0051539">
    <property type="term" value="F:4 iron, 4 sulfur cluster binding"/>
    <property type="evidence" value="ECO:0007669"/>
    <property type="project" value="UniProtKB-KW"/>
</dbReference>
<reference evidence="10" key="1">
    <citation type="submission" date="2021-03" db="EMBL/GenBank/DDBJ databases">
        <title>Taxonomic study of Clostridium polyendosporum from meadow-gley soil under rice.</title>
        <authorList>
            <person name="Kobayashi H."/>
            <person name="Tanizawa Y."/>
            <person name="Yagura M."/>
        </authorList>
    </citation>
    <scope>NUCLEOTIDE SEQUENCE</scope>
    <source>
        <strain evidence="10">JCM 30710</strain>
    </source>
</reference>
<dbReference type="InterPro" id="IPR006638">
    <property type="entry name" value="Elp3/MiaA/NifB-like_rSAM"/>
</dbReference>
<name>A0A919VFK8_9CLOT</name>
<dbReference type="GO" id="GO:0042364">
    <property type="term" value="P:water-soluble vitamin biosynthetic process"/>
    <property type="evidence" value="ECO:0007669"/>
    <property type="project" value="UniProtKB-ARBA"/>
</dbReference>
<keyword evidence="1 7" id="KW-0004">4Fe-4S</keyword>
<dbReference type="Pfam" id="PF04055">
    <property type="entry name" value="Radical_SAM"/>
    <property type="match status" value="1"/>
</dbReference>
<feature type="binding site" evidence="7">
    <location>
        <position position="64"/>
    </location>
    <ligand>
        <name>[4Fe-4S] cluster</name>
        <dbReference type="ChEBI" id="CHEBI:49883"/>
        <note>4Fe-4S-S-AdoMet</note>
    </ligand>
</feature>
<keyword evidence="5 7" id="KW-0411">Iron-sulfur</keyword>
<dbReference type="CDD" id="cd01335">
    <property type="entry name" value="Radical_SAM"/>
    <property type="match status" value="1"/>
</dbReference>